<organism evidence="2 3">
    <name type="scientific">Dacryopinax primogenitus (strain DJM 731)</name>
    <name type="common">Brown rot fungus</name>
    <dbReference type="NCBI Taxonomy" id="1858805"/>
    <lineage>
        <taxon>Eukaryota</taxon>
        <taxon>Fungi</taxon>
        <taxon>Dikarya</taxon>
        <taxon>Basidiomycota</taxon>
        <taxon>Agaricomycotina</taxon>
        <taxon>Dacrymycetes</taxon>
        <taxon>Dacrymycetales</taxon>
        <taxon>Dacrymycetaceae</taxon>
        <taxon>Dacryopinax</taxon>
    </lineage>
</organism>
<evidence type="ECO:0000313" key="3">
    <source>
        <dbReference type="Proteomes" id="UP000030653"/>
    </source>
</evidence>
<accession>M5GEZ6</accession>
<reference evidence="2 3" key="1">
    <citation type="journal article" date="2012" name="Science">
        <title>The Paleozoic origin of enzymatic lignin decomposition reconstructed from 31 fungal genomes.</title>
        <authorList>
            <person name="Floudas D."/>
            <person name="Binder M."/>
            <person name="Riley R."/>
            <person name="Barry K."/>
            <person name="Blanchette R.A."/>
            <person name="Henrissat B."/>
            <person name="Martinez A.T."/>
            <person name="Otillar R."/>
            <person name="Spatafora J.W."/>
            <person name="Yadav J.S."/>
            <person name="Aerts A."/>
            <person name="Benoit I."/>
            <person name="Boyd A."/>
            <person name="Carlson A."/>
            <person name="Copeland A."/>
            <person name="Coutinho P.M."/>
            <person name="de Vries R.P."/>
            <person name="Ferreira P."/>
            <person name="Findley K."/>
            <person name="Foster B."/>
            <person name="Gaskell J."/>
            <person name="Glotzer D."/>
            <person name="Gorecki P."/>
            <person name="Heitman J."/>
            <person name="Hesse C."/>
            <person name="Hori C."/>
            <person name="Igarashi K."/>
            <person name="Jurgens J.A."/>
            <person name="Kallen N."/>
            <person name="Kersten P."/>
            <person name="Kohler A."/>
            <person name="Kuees U."/>
            <person name="Kumar T.K.A."/>
            <person name="Kuo A."/>
            <person name="LaButti K."/>
            <person name="Larrondo L.F."/>
            <person name="Lindquist E."/>
            <person name="Ling A."/>
            <person name="Lombard V."/>
            <person name="Lucas S."/>
            <person name="Lundell T."/>
            <person name="Martin R."/>
            <person name="McLaughlin D.J."/>
            <person name="Morgenstern I."/>
            <person name="Morin E."/>
            <person name="Murat C."/>
            <person name="Nagy L.G."/>
            <person name="Nolan M."/>
            <person name="Ohm R.A."/>
            <person name="Patyshakuliyeva A."/>
            <person name="Rokas A."/>
            <person name="Ruiz-Duenas F.J."/>
            <person name="Sabat G."/>
            <person name="Salamov A."/>
            <person name="Samejima M."/>
            <person name="Schmutz J."/>
            <person name="Slot J.C."/>
            <person name="St John F."/>
            <person name="Stenlid J."/>
            <person name="Sun H."/>
            <person name="Sun S."/>
            <person name="Syed K."/>
            <person name="Tsang A."/>
            <person name="Wiebenga A."/>
            <person name="Young D."/>
            <person name="Pisabarro A."/>
            <person name="Eastwood D.C."/>
            <person name="Martin F."/>
            <person name="Cullen D."/>
            <person name="Grigoriev I.V."/>
            <person name="Hibbett D.S."/>
        </authorList>
    </citation>
    <scope>NUCLEOTIDE SEQUENCE [LARGE SCALE GENOMIC DNA]</scope>
    <source>
        <strain evidence="2 3">DJM-731 SS1</strain>
    </source>
</reference>
<dbReference type="Proteomes" id="UP000030653">
    <property type="component" value="Unassembled WGS sequence"/>
</dbReference>
<feature type="transmembrane region" description="Helical" evidence="1">
    <location>
        <begin position="45"/>
        <end position="66"/>
    </location>
</feature>
<dbReference type="EMBL" id="JH795859">
    <property type="protein sequence ID" value="EJU03693.1"/>
    <property type="molecule type" value="Genomic_DNA"/>
</dbReference>
<evidence type="ECO:0000256" key="1">
    <source>
        <dbReference type="SAM" id="Phobius"/>
    </source>
</evidence>
<proteinExistence type="predicted"/>
<keyword evidence="1" id="KW-0472">Membrane</keyword>
<protein>
    <submittedName>
        <fullName evidence="2">Uncharacterized protein</fullName>
    </submittedName>
</protein>
<sequence>MLLSFYGQQYPQNDIEDGMDYYCGFSMMLLKPWRIPTNILPDGQLWMDAFGIFLSLAWPAVLRILGNFQFLHKSQRRSNEVMTHLGQMQQEQARKMI</sequence>
<dbReference type="AlphaFoldDB" id="M5GEZ6"/>
<keyword evidence="1" id="KW-0812">Transmembrane</keyword>
<dbReference type="OrthoDB" id="3050185at2759"/>
<gene>
    <name evidence="2" type="ORF">DACRYDRAFT_49735</name>
</gene>
<dbReference type="RefSeq" id="XP_040630587.1">
    <property type="nucleotide sequence ID" value="XM_040774933.1"/>
</dbReference>
<evidence type="ECO:0000313" key="2">
    <source>
        <dbReference type="EMBL" id="EJU03693.1"/>
    </source>
</evidence>
<keyword evidence="3" id="KW-1185">Reference proteome</keyword>
<name>M5GEZ6_DACPD</name>
<dbReference type="GeneID" id="63689995"/>
<keyword evidence="1" id="KW-1133">Transmembrane helix</keyword>
<dbReference type="HOGENOM" id="CLU_2346637_0_0_1"/>